<accession>A0A0D1KNP7</accession>
<dbReference type="PANTHER" id="PTHR42933">
    <property type="entry name" value="SLR6095 PROTEIN"/>
    <property type="match status" value="1"/>
</dbReference>
<feature type="domain" description="DNA methylase adenine-specific" evidence="10">
    <location>
        <begin position="158"/>
        <end position="460"/>
    </location>
</feature>
<organism evidence="11 12">
    <name type="scientific">Bacillus subtilis</name>
    <dbReference type="NCBI Taxonomy" id="1423"/>
    <lineage>
        <taxon>Bacteria</taxon>
        <taxon>Bacillati</taxon>
        <taxon>Bacillota</taxon>
        <taxon>Bacilli</taxon>
        <taxon>Bacillales</taxon>
        <taxon>Bacillaceae</taxon>
        <taxon>Bacillus</taxon>
    </lineage>
</organism>
<dbReference type="Gene3D" id="3.40.50.150">
    <property type="entry name" value="Vaccinia Virus protein VP39"/>
    <property type="match status" value="1"/>
</dbReference>
<dbReference type="EC" id="2.1.1.72" evidence="2"/>
<comment type="catalytic activity">
    <reaction evidence="8">
        <text>a 2'-deoxyadenosine in DNA + S-adenosyl-L-methionine = an N(6)-methyl-2'-deoxyadenosine in DNA + S-adenosyl-L-homocysteine + H(+)</text>
        <dbReference type="Rhea" id="RHEA:15197"/>
        <dbReference type="Rhea" id="RHEA-COMP:12418"/>
        <dbReference type="Rhea" id="RHEA-COMP:12419"/>
        <dbReference type="ChEBI" id="CHEBI:15378"/>
        <dbReference type="ChEBI" id="CHEBI:57856"/>
        <dbReference type="ChEBI" id="CHEBI:59789"/>
        <dbReference type="ChEBI" id="CHEBI:90615"/>
        <dbReference type="ChEBI" id="CHEBI:90616"/>
        <dbReference type="EC" id="2.1.1.72"/>
    </reaction>
</comment>
<name>A0A0D1KNP7_BACIU</name>
<dbReference type="GO" id="GO:0008170">
    <property type="term" value="F:N-methyltransferase activity"/>
    <property type="evidence" value="ECO:0007669"/>
    <property type="project" value="InterPro"/>
</dbReference>
<keyword evidence="5" id="KW-0949">S-adenosyl-L-methionine</keyword>
<evidence type="ECO:0000256" key="4">
    <source>
        <dbReference type="ARBA" id="ARBA00022679"/>
    </source>
</evidence>
<evidence type="ECO:0000256" key="8">
    <source>
        <dbReference type="ARBA" id="ARBA00047942"/>
    </source>
</evidence>
<dbReference type="InterPro" id="IPR000055">
    <property type="entry name" value="Restrct_endonuc_typeI_TRD"/>
</dbReference>
<dbReference type="Pfam" id="PF02384">
    <property type="entry name" value="N6_Mtase"/>
    <property type="match status" value="1"/>
</dbReference>
<keyword evidence="7" id="KW-0238">DNA-binding</keyword>
<protein>
    <recommendedName>
        <fullName evidence="2">site-specific DNA-methyltransferase (adenine-specific)</fullName>
        <ecNumber evidence="2">2.1.1.72</ecNumber>
    </recommendedName>
</protein>
<evidence type="ECO:0000313" key="12">
    <source>
        <dbReference type="Proteomes" id="UP000032247"/>
    </source>
</evidence>
<keyword evidence="4" id="KW-0808">Transferase</keyword>
<gene>
    <name evidence="11" type="ORF">SC09_Contig25orf00305</name>
</gene>
<comment type="caution">
    <text evidence="11">The sequence shown here is derived from an EMBL/GenBank/DDBJ whole genome shotgun (WGS) entry which is preliminary data.</text>
</comment>
<evidence type="ECO:0000259" key="9">
    <source>
        <dbReference type="Pfam" id="PF01420"/>
    </source>
</evidence>
<dbReference type="PRINTS" id="PR00507">
    <property type="entry name" value="N12N6MTFRASE"/>
</dbReference>
<evidence type="ECO:0000259" key="10">
    <source>
        <dbReference type="Pfam" id="PF02384"/>
    </source>
</evidence>
<dbReference type="Proteomes" id="UP000032247">
    <property type="component" value="Unassembled WGS sequence"/>
</dbReference>
<dbReference type="SUPFAM" id="SSF116734">
    <property type="entry name" value="DNA methylase specificity domain"/>
    <property type="match status" value="2"/>
</dbReference>
<comment type="similarity">
    <text evidence="1">Belongs to the type-I restriction system S methylase family.</text>
</comment>
<evidence type="ECO:0000256" key="2">
    <source>
        <dbReference type="ARBA" id="ARBA00011900"/>
    </source>
</evidence>
<dbReference type="SUPFAM" id="SSF53335">
    <property type="entry name" value="S-adenosyl-L-methionine-dependent methyltransferases"/>
    <property type="match status" value="1"/>
</dbReference>
<dbReference type="PATRIC" id="fig|1423.173.peg.2650"/>
<keyword evidence="3 11" id="KW-0489">Methyltransferase</keyword>
<dbReference type="InterPro" id="IPR044946">
    <property type="entry name" value="Restrct_endonuc_typeI_TRD_sf"/>
</dbReference>
<dbReference type="Pfam" id="PF01420">
    <property type="entry name" value="Methylase_S"/>
    <property type="match status" value="1"/>
</dbReference>
<dbReference type="EMBL" id="JXBC01000004">
    <property type="protein sequence ID" value="KIU10540.1"/>
    <property type="molecule type" value="Genomic_DNA"/>
</dbReference>
<evidence type="ECO:0000256" key="3">
    <source>
        <dbReference type="ARBA" id="ARBA00022603"/>
    </source>
</evidence>
<dbReference type="GO" id="GO:0003677">
    <property type="term" value="F:DNA binding"/>
    <property type="evidence" value="ECO:0007669"/>
    <property type="project" value="UniProtKB-KW"/>
</dbReference>
<feature type="domain" description="Type I restriction modification DNA specificity" evidence="9">
    <location>
        <begin position="851"/>
        <end position="1006"/>
    </location>
</feature>
<reference evidence="11 12" key="1">
    <citation type="submission" date="2014-12" db="EMBL/GenBank/DDBJ databases">
        <title>Comparative genome analysis of Bacillus coagulans HM-08, Clostridium butyricum HM-68, Bacillus subtilis HM-66 and Bacillus licheniformis BL-09.</title>
        <authorList>
            <person name="Zhang H."/>
        </authorList>
    </citation>
    <scope>NUCLEOTIDE SEQUENCE [LARGE SCALE GENOMIC DNA]</scope>
    <source>
        <strain evidence="11 12">HM-66</strain>
    </source>
</reference>
<keyword evidence="6" id="KW-0680">Restriction system</keyword>
<evidence type="ECO:0000256" key="7">
    <source>
        <dbReference type="ARBA" id="ARBA00023125"/>
    </source>
</evidence>
<evidence type="ECO:0000256" key="6">
    <source>
        <dbReference type="ARBA" id="ARBA00022747"/>
    </source>
</evidence>
<dbReference type="InterPro" id="IPR029063">
    <property type="entry name" value="SAM-dependent_MTases_sf"/>
</dbReference>
<evidence type="ECO:0000313" key="11">
    <source>
        <dbReference type="EMBL" id="KIU10540.1"/>
    </source>
</evidence>
<dbReference type="InterPro" id="IPR051537">
    <property type="entry name" value="DNA_Adenine_Mtase"/>
</dbReference>
<evidence type="ECO:0000256" key="5">
    <source>
        <dbReference type="ARBA" id="ARBA00022691"/>
    </source>
</evidence>
<dbReference type="GO" id="GO:0009007">
    <property type="term" value="F:site-specific DNA-methyltransferase (adenine-specific) activity"/>
    <property type="evidence" value="ECO:0007669"/>
    <property type="project" value="UniProtKB-EC"/>
</dbReference>
<dbReference type="AlphaFoldDB" id="A0A0D1KNP7"/>
<proteinExistence type="inferred from homology"/>
<dbReference type="CDD" id="cd17524">
    <property type="entry name" value="RMtype1_S_EcoUTORF5051P-TRD2-CR2_like"/>
    <property type="match status" value="1"/>
</dbReference>
<dbReference type="GO" id="GO:0032259">
    <property type="term" value="P:methylation"/>
    <property type="evidence" value="ECO:0007669"/>
    <property type="project" value="UniProtKB-KW"/>
</dbReference>
<sequence>MGRSTVHYTDNDTNKILKKLHNKLRPAGTPVQRVEYIIELLLLRIFEVKLKRDNDFKEIRKLFEIEENENRLFNYLRTIDSKKITEELNLNFFPFYGNILNEAKQVLKDNLSIKVQDQLVLIQEIFKNSNFTNNVQSGNLSEIIEAVNDIDEDRLLNTDLLGDAIESALSEQGGTKDIGLYRTPDHIRQFMIGLLEPTIKDSIFDPACGTGGFLFDGFGFVMEAISQDGTWPGTKAHPELQQWFKEYFKNHPAPMPTIEESTQFYRSGISGIEYLGMIRKMASVNFYVRGLNPHNILQGDSLALFDYTLSNSKSIIPANPPFGAERDQEAYPNVWEEFSAESETTILFVKMMIDSLRPGGKCAVIVSEGFLTWDQSSARTLRKMLLDELNLIGVIGLPQGVFVSKSGPGPKTSILLFEKSTPSENVWFYQVTNDGYSMGTNRKVIEGSQLVEALDIYHNYVKQGKIPPTTKNSMVVPVKWIKTLDPRIKQRIRQETIDSLEEKREKEKAKLIKSLNTRKKSGRLTSTEYEHEIWKFESTWESKINNEIAKRIDRAHLYSLNSVNYKANLVKERLEKWEEIVQSYKSDEQLSLDKRYSLLKRANLKKAINYLANFNPNNPIELDIIKTYIKEIPDNEIGNYPELAEISQILTTNEKYPVVKLGDYIIENRNKVKPAEDPEVDWRLLGVSNEVGIFLNEGNDPTETKQSYYIVEKGHFCYNPYRINVGSIGYCELNYSNQLISGAYVVFGTKENDLDSQFLNVVTKTDKFKKYVNEKANTGNGVRMNFKYEHLCDFEFPLPPLDVQKEIVEKVSRQQAIINSVDTLIANFEFEIPPSEDKRTLGDFIEDSLYGISEKLLDDGKYPVLRMNNLDTKGYWHLDDLKYTNSELSEHRRLKKGDFIFNRTNSVELVGKSAVVDFDMEGSWAGYLIRIKLNKELNPHYLRFLFTNKRYRDHFSTIAKPAGGQANINAEELAATKIDYYPIEEQNKIVENMMEKSRTLDSVQKLKYEAQKRIDEIINQIWG</sequence>
<dbReference type="GO" id="GO:0009307">
    <property type="term" value="P:DNA restriction-modification system"/>
    <property type="evidence" value="ECO:0007669"/>
    <property type="project" value="UniProtKB-KW"/>
</dbReference>
<dbReference type="InterPro" id="IPR003356">
    <property type="entry name" value="DNA_methylase_A-5"/>
</dbReference>
<evidence type="ECO:0000256" key="1">
    <source>
        <dbReference type="ARBA" id="ARBA00010923"/>
    </source>
</evidence>
<dbReference type="Gene3D" id="3.90.220.20">
    <property type="entry name" value="DNA methylase specificity domains"/>
    <property type="match status" value="2"/>
</dbReference>
<dbReference type="PANTHER" id="PTHR42933:SF3">
    <property type="entry name" value="TYPE I RESTRICTION ENZYME MJAVIII METHYLASE SUBUNIT"/>
    <property type="match status" value="1"/>
</dbReference>